<accession>A0A3B0VN01</accession>
<name>A0A3B0VN01_9ZZZZ</name>
<feature type="non-terminal residue" evidence="1">
    <location>
        <position position="70"/>
    </location>
</feature>
<dbReference type="AlphaFoldDB" id="A0A3B0VN01"/>
<gene>
    <name evidence="1" type="ORF">MNBD_DELTA04-1358</name>
</gene>
<proteinExistence type="predicted"/>
<protein>
    <submittedName>
        <fullName evidence="1">Uncharacterized protein</fullName>
    </submittedName>
</protein>
<sequence>MSKQEHDAAVAQYRSTISTFDKPWYQSSLNLLKKHGFNGLKCLDLCSGNCEFSEMMRDQLQMDVTCAEYI</sequence>
<dbReference type="EMBL" id="UOEY01000083">
    <property type="protein sequence ID" value="VAW39697.1"/>
    <property type="molecule type" value="Genomic_DNA"/>
</dbReference>
<organism evidence="1">
    <name type="scientific">hydrothermal vent metagenome</name>
    <dbReference type="NCBI Taxonomy" id="652676"/>
    <lineage>
        <taxon>unclassified sequences</taxon>
        <taxon>metagenomes</taxon>
        <taxon>ecological metagenomes</taxon>
    </lineage>
</organism>
<reference evidence="1" key="1">
    <citation type="submission" date="2018-06" db="EMBL/GenBank/DDBJ databases">
        <authorList>
            <person name="Zhirakovskaya E."/>
        </authorList>
    </citation>
    <scope>NUCLEOTIDE SEQUENCE</scope>
</reference>
<evidence type="ECO:0000313" key="1">
    <source>
        <dbReference type="EMBL" id="VAW39697.1"/>
    </source>
</evidence>